<evidence type="ECO:0000259" key="1">
    <source>
        <dbReference type="SMART" id="SM00871"/>
    </source>
</evidence>
<evidence type="ECO:0000313" key="2">
    <source>
        <dbReference type="EMBL" id="MFC4221625.1"/>
    </source>
</evidence>
<protein>
    <submittedName>
        <fullName evidence="2">GyrI-like domain-containing protein</fullName>
    </submittedName>
</protein>
<dbReference type="SUPFAM" id="SSF55136">
    <property type="entry name" value="Probable bacterial effector-binding domain"/>
    <property type="match status" value="1"/>
</dbReference>
<organism evidence="2 3">
    <name type="scientific">Flagellimonas marina</name>
    <dbReference type="NCBI Taxonomy" id="1775168"/>
    <lineage>
        <taxon>Bacteria</taxon>
        <taxon>Pseudomonadati</taxon>
        <taxon>Bacteroidota</taxon>
        <taxon>Flavobacteriia</taxon>
        <taxon>Flavobacteriales</taxon>
        <taxon>Flavobacteriaceae</taxon>
        <taxon>Flagellimonas</taxon>
    </lineage>
</organism>
<name>A0ABV8PSF8_9FLAO</name>
<feature type="domain" description="AraC effector-binding" evidence="1">
    <location>
        <begin position="2"/>
        <end position="158"/>
    </location>
</feature>
<dbReference type="Proteomes" id="UP001595841">
    <property type="component" value="Unassembled WGS sequence"/>
</dbReference>
<dbReference type="Gene3D" id="3.20.80.10">
    <property type="entry name" value="Regulatory factor, effector binding domain"/>
    <property type="match status" value="1"/>
</dbReference>
<evidence type="ECO:0000313" key="3">
    <source>
        <dbReference type="Proteomes" id="UP001595841"/>
    </source>
</evidence>
<dbReference type="RefSeq" id="WP_379766619.1">
    <property type="nucleotide sequence ID" value="NZ_JBHSCL010000009.1"/>
</dbReference>
<gene>
    <name evidence="2" type="ORF">ACFOWS_15845</name>
</gene>
<dbReference type="Pfam" id="PF06445">
    <property type="entry name" value="GyrI-like"/>
    <property type="match status" value="1"/>
</dbReference>
<dbReference type="InterPro" id="IPR010499">
    <property type="entry name" value="AraC_E-bd"/>
</dbReference>
<keyword evidence="3" id="KW-1185">Reference proteome</keyword>
<dbReference type="SMART" id="SM00871">
    <property type="entry name" value="AraC_E_bind"/>
    <property type="match status" value="1"/>
</dbReference>
<sequence>MNPPKIIDLPQTELVGIRIHTTLAKNETRALWGRFQKLLIALGISREIEKYYIQIFGAATTISNMSPNTEFEKWAAVESKHLPEISKEMETITLSGKYAIFIHKGLPSDFPKTAAYIYREWLPNSGFTVDHRPHFEIMPPNYSPVDPNTEEEVLVPLK</sequence>
<accession>A0ABV8PSF8</accession>
<proteinExistence type="predicted"/>
<reference evidence="3" key="1">
    <citation type="journal article" date="2019" name="Int. J. Syst. Evol. Microbiol.">
        <title>The Global Catalogue of Microorganisms (GCM) 10K type strain sequencing project: providing services to taxonomists for standard genome sequencing and annotation.</title>
        <authorList>
            <consortium name="The Broad Institute Genomics Platform"/>
            <consortium name="The Broad Institute Genome Sequencing Center for Infectious Disease"/>
            <person name="Wu L."/>
            <person name="Ma J."/>
        </authorList>
    </citation>
    <scope>NUCLEOTIDE SEQUENCE [LARGE SCALE GENOMIC DNA]</scope>
    <source>
        <strain evidence="3">CGMCC 1.15774</strain>
    </source>
</reference>
<dbReference type="InterPro" id="IPR011256">
    <property type="entry name" value="Reg_factor_effector_dom_sf"/>
</dbReference>
<dbReference type="EMBL" id="JBHSCL010000009">
    <property type="protein sequence ID" value="MFC4221625.1"/>
    <property type="molecule type" value="Genomic_DNA"/>
</dbReference>
<dbReference type="InterPro" id="IPR029442">
    <property type="entry name" value="GyrI-like"/>
</dbReference>
<comment type="caution">
    <text evidence="2">The sequence shown here is derived from an EMBL/GenBank/DDBJ whole genome shotgun (WGS) entry which is preliminary data.</text>
</comment>